<dbReference type="Pfam" id="PF00892">
    <property type="entry name" value="EamA"/>
    <property type="match status" value="2"/>
</dbReference>
<reference evidence="4" key="1">
    <citation type="journal article" date="2019" name="Int. J. Syst. Evol. Microbiol.">
        <title>The Global Catalogue of Microorganisms (GCM) 10K type strain sequencing project: providing services to taxonomists for standard genome sequencing and annotation.</title>
        <authorList>
            <consortium name="The Broad Institute Genomics Platform"/>
            <consortium name="The Broad Institute Genome Sequencing Center for Infectious Disease"/>
            <person name="Wu L."/>
            <person name="Ma J."/>
        </authorList>
    </citation>
    <scope>NUCLEOTIDE SEQUENCE [LARGE SCALE GENOMIC DNA]</scope>
    <source>
        <strain evidence="4">CECT 7184</strain>
    </source>
</reference>
<evidence type="ECO:0000256" key="1">
    <source>
        <dbReference type="SAM" id="Phobius"/>
    </source>
</evidence>
<dbReference type="SUPFAM" id="SSF103481">
    <property type="entry name" value="Multidrug resistance efflux transporter EmrE"/>
    <property type="match status" value="2"/>
</dbReference>
<feature type="transmembrane region" description="Helical" evidence="1">
    <location>
        <begin position="109"/>
        <end position="126"/>
    </location>
</feature>
<dbReference type="Gene3D" id="1.10.3730.20">
    <property type="match status" value="1"/>
</dbReference>
<keyword evidence="1" id="KW-0472">Membrane</keyword>
<name>A0ABT8CQY2_9FLAO</name>
<dbReference type="RefSeq" id="WP_290362943.1">
    <property type="nucleotide sequence ID" value="NZ_JAUFQU010000001.1"/>
</dbReference>
<dbReference type="Proteomes" id="UP001242368">
    <property type="component" value="Unassembled WGS sequence"/>
</dbReference>
<feature type="transmembrane region" description="Helical" evidence="1">
    <location>
        <begin position="213"/>
        <end position="234"/>
    </location>
</feature>
<proteinExistence type="predicted"/>
<feature type="transmembrane region" description="Helical" evidence="1">
    <location>
        <begin position="269"/>
        <end position="286"/>
    </location>
</feature>
<dbReference type="EMBL" id="JAUFQU010000001">
    <property type="protein sequence ID" value="MDN3706892.1"/>
    <property type="molecule type" value="Genomic_DNA"/>
</dbReference>
<evidence type="ECO:0000313" key="4">
    <source>
        <dbReference type="Proteomes" id="UP001242368"/>
    </source>
</evidence>
<accession>A0ABT8CQY2</accession>
<dbReference type="PANTHER" id="PTHR22911">
    <property type="entry name" value="ACYL-MALONYL CONDENSING ENZYME-RELATED"/>
    <property type="match status" value="1"/>
</dbReference>
<protein>
    <submittedName>
        <fullName evidence="3">EamA family transporter</fullName>
    </submittedName>
</protein>
<feature type="transmembrane region" description="Helical" evidence="1">
    <location>
        <begin position="184"/>
        <end position="207"/>
    </location>
</feature>
<feature type="domain" description="EamA" evidence="2">
    <location>
        <begin position="7"/>
        <end position="149"/>
    </location>
</feature>
<gene>
    <name evidence="3" type="ORF">QW060_07070</name>
</gene>
<sequence length="302" mass="35038">MQQSKHYLAAFLAFFIWGFFSLGLKPISYVNSFDILFYRISFAAVFILLFMGLFQYKLIKKDFQTFTKLSSEYRRKTIFLTLIGAVFLGLNWFLFIFVVNKINVQSASFAYLICPIITAFLANIILKEDLKKHQWMAICISFTGCVIYFFTNSSHLLYAVIIAASYSFYLISQRSNIFLEKFTILAIQILLIFFVILPYFLIKGFYIPKYVSFYAYATVIALLFTLVPLYLNLFALKGAKASTVGIMLYINPIITLIIAVYYYKEAVNVFQIASYLLILCSIVIYNKDYIIRKQPPIIKDLQ</sequence>
<dbReference type="InterPro" id="IPR000620">
    <property type="entry name" value="EamA_dom"/>
</dbReference>
<comment type="caution">
    <text evidence="3">The sequence shown here is derived from an EMBL/GenBank/DDBJ whole genome shotgun (WGS) entry which is preliminary data.</text>
</comment>
<keyword evidence="4" id="KW-1185">Reference proteome</keyword>
<dbReference type="PANTHER" id="PTHR22911:SF137">
    <property type="entry name" value="SOLUTE CARRIER FAMILY 35 MEMBER G2-RELATED"/>
    <property type="match status" value="1"/>
</dbReference>
<keyword evidence="1" id="KW-0812">Transmembrane</keyword>
<feature type="domain" description="EamA" evidence="2">
    <location>
        <begin position="156"/>
        <end position="285"/>
    </location>
</feature>
<feature type="transmembrane region" description="Helical" evidence="1">
    <location>
        <begin position="77"/>
        <end position="97"/>
    </location>
</feature>
<feature type="transmembrane region" description="Helical" evidence="1">
    <location>
        <begin position="7"/>
        <end position="24"/>
    </location>
</feature>
<evidence type="ECO:0000259" key="2">
    <source>
        <dbReference type="Pfam" id="PF00892"/>
    </source>
</evidence>
<keyword evidence="1" id="KW-1133">Transmembrane helix</keyword>
<feature type="transmembrane region" description="Helical" evidence="1">
    <location>
        <begin position="246"/>
        <end position="263"/>
    </location>
</feature>
<organism evidence="3 4">
    <name type="scientific">Paenimyroides ceti</name>
    <dbReference type="NCBI Taxonomy" id="395087"/>
    <lineage>
        <taxon>Bacteria</taxon>
        <taxon>Pseudomonadati</taxon>
        <taxon>Bacteroidota</taxon>
        <taxon>Flavobacteriia</taxon>
        <taxon>Flavobacteriales</taxon>
        <taxon>Flavobacteriaceae</taxon>
        <taxon>Paenimyroides</taxon>
    </lineage>
</organism>
<feature type="transmembrane region" description="Helical" evidence="1">
    <location>
        <begin position="36"/>
        <end position="56"/>
    </location>
</feature>
<evidence type="ECO:0000313" key="3">
    <source>
        <dbReference type="EMBL" id="MDN3706892.1"/>
    </source>
</evidence>
<feature type="transmembrane region" description="Helical" evidence="1">
    <location>
        <begin position="156"/>
        <end position="172"/>
    </location>
</feature>
<dbReference type="InterPro" id="IPR037185">
    <property type="entry name" value="EmrE-like"/>
</dbReference>
<feature type="transmembrane region" description="Helical" evidence="1">
    <location>
        <begin position="133"/>
        <end position="150"/>
    </location>
</feature>